<reference evidence="2" key="2">
    <citation type="journal article" date="2017" name="Genome Announc.">
        <title>Draft genome sequence of Paludibacter jiangxiensis NM7(T), a propionate-producing fermentative bacterium.</title>
        <authorList>
            <person name="Qiu Y.-L."/>
            <person name="Tourlousse D.M."/>
            <person name="Matsuura N."/>
            <person name="Ohashi A."/>
            <person name="Sekiguchi Y."/>
        </authorList>
    </citation>
    <scope>NUCLEOTIDE SEQUENCE [LARGE SCALE GENOMIC DNA]</scope>
    <source>
        <strain evidence="2">NM7</strain>
    </source>
</reference>
<comment type="caution">
    <text evidence="1">The sequence shown here is derived from an EMBL/GenBank/DDBJ whole genome shotgun (WGS) entry which is preliminary data.</text>
</comment>
<name>A0A161LE02_9BACT</name>
<protein>
    <submittedName>
        <fullName evidence="1">Uncharacterized protein</fullName>
    </submittedName>
</protein>
<dbReference type="RefSeq" id="WP_101750732.1">
    <property type="nucleotide sequence ID" value="NZ_BDCR01000002.1"/>
</dbReference>
<organism evidence="1 2">
    <name type="scientific">Paludibacter jiangxiensis</name>
    <dbReference type="NCBI Taxonomy" id="681398"/>
    <lineage>
        <taxon>Bacteria</taxon>
        <taxon>Pseudomonadati</taxon>
        <taxon>Bacteroidota</taxon>
        <taxon>Bacteroidia</taxon>
        <taxon>Bacteroidales</taxon>
        <taxon>Paludibacteraceae</taxon>
        <taxon>Paludibacter</taxon>
    </lineage>
</organism>
<sequence>MKNLQKNNKNKLRITAKDYVKAVKKADREIELTLQVGWKSIHKIHKSKKLYDRKSYKKKLGGED</sequence>
<dbReference type="EMBL" id="BDCR01000002">
    <property type="protein sequence ID" value="GAT62645.1"/>
    <property type="molecule type" value="Genomic_DNA"/>
</dbReference>
<proteinExistence type="predicted"/>
<evidence type="ECO:0000313" key="1">
    <source>
        <dbReference type="EMBL" id="GAT62645.1"/>
    </source>
</evidence>
<keyword evidence="2" id="KW-1185">Reference proteome</keyword>
<reference evidence="2" key="1">
    <citation type="submission" date="2016-04" db="EMBL/GenBank/DDBJ databases">
        <title>Draft genome sequence of Paludibacter jiangxiensis strain NM7.</title>
        <authorList>
            <person name="Qiu Y."/>
            <person name="Matsuura N."/>
            <person name="Ohashi A."/>
            <person name="Tourlousse M.D."/>
            <person name="Sekiguchi Y."/>
        </authorList>
    </citation>
    <scope>NUCLEOTIDE SEQUENCE [LARGE SCALE GENOMIC DNA]</scope>
    <source>
        <strain evidence="2">NM7</strain>
    </source>
</reference>
<accession>A0A161LE02</accession>
<gene>
    <name evidence="1" type="ORF">PJIAN_2205</name>
</gene>
<evidence type="ECO:0000313" key="2">
    <source>
        <dbReference type="Proteomes" id="UP000076586"/>
    </source>
</evidence>
<dbReference type="AlphaFoldDB" id="A0A161LE02"/>
<dbReference type="Proteomes" id="UP000076586">
    <property type="component" value="Unassembled WGS sequence"/>
</dbReference>
<dbReference type="STRING" id="681398.PJIAN_2205"/>